<dbReference type="PROSITE" id="PS50887">
    <property type="entry name" value="GGDEF"/>
    <property type="match status" value="1"/>
</dbReference>
<dbReference type="InterPro" id="IPR043128">
    <property type="entry name" value="Rev_trsase/Diguanyl_cyclase"/>
</dbReference>
<dbReference type="Gene3D" id="3.20.20.450">
    <property type="entry name" value="EAL domain"/>
    <property type="match status" value="1"/>
</dbReference>
<dbReference type="SUPFAM" id="SSF55785">
    <property type="entry name" value="PYP-like sensor domain (PAS domain)"/>
    <property type="match status" value="1"/>
</dbReference>
<gene>
    <name evidence="5" type="ORF">BJI67_04415</name>
</gene>
<keyword evidence="1" id="KW-0472">Membrane</keyword>
<dbReference type="CDD" id="cd01949">
    <property type="entry name" value="GGDEF"/>
    <property type="match status" value="1"/>
</dbReference>
<dbReference type="InterPro" id="IPR035919">
    <property type="entry name" value="EAL_sf"/>
</dbReference>
<evidence type="ECO:0000256" key="1">
    <source>
        <dbReference type="SAM" id="Phobius"/>
    </source>
</evidence>
<dbReference type="RefSeq" id="WP_070072004.1">
    <property type="nucleotide sequence ID" value="NZ_CP017448.1"/>
</dbReference>
<evidence type="ECO:0000259" key="2">
    <source>
        <dbReference type="PROSITE" id="PS50112"/>
    </source>
</evidence>
<dbReference type="CDD" id="cd01948">
    <property type="entry name" value="EAL"/>
    <property type="match status" value="1"/>
</dbReference>
<accession>A0A1D8K633</accession>
<dbReference type="KEGG" id="aaeo:BJI67_04415"/>
<dbReference type="InterPro" id="IPR052155">
    <property type="entry name" value="Biofilm_reg_signaling"/>
</dbReference>
<feature type="domain" description="EAL" evidence="3">
    <location>
        <begin position="564"/>
        <end position="820"/>
    </location>
</feature>
<dbReference type="Pfam" id="PF00990">
    <property type="entry name" value="GGDEF"/>
    <property type="match status" value="1"/>
</dbReference>
<feature type="transmembrane region" description="Helical" evidence="1">
    <location>
        <begin position="72"/>
        <end position="93"/>
    </location>
</feature>
<dbReference type="Gene3D" id="3.30.450.20">
    <property type="entry name" value="PAS domain"/>
    <property type="match status" value="1"/>
</dbReference>
<evidence type="ECO:0000259" key="3">
    <source>
        <dbReference type="PROSITE" id="PS50883"/>
    </source>
</evidence>
<dbReference type="SUPFAM" id="SSF55073">
    <property type="entry name" value="Nucleotide cyclase"/>
    <property type="match status" value="1"/>
</dbReference>
<dbReference type="EMBL" id="CP017448">
    <property type="protein sequence ID" value="AOV16412.1"/>
    <property type="molecule type" value="Genomic_DNA"/>
</dbReference>
<dbReference type="InterPro" id="IPR000014">
    <property type="entry name" value="PAS"/>
</dbReference>
<dbReference type="InterPro" id="IPR029787">
    <property type="entry name" value="Nucleotide_cyclase"/>
</dbReference>
<feature type="domain" description="PAS" evidence="2">
    <location>
        <begin position="269"/>
        <end position="339"/>
    </location>
</feature>
<keyword evidence="1" id="KW-1133">Transmembrane helix</keyword>
<evidence type="ECO:0000259" key="4">
    <source>
        <dbReference type="PROSITE" id="PS50887"/>
    </source>
</evidence>
<dbReference type="GO" id="GO:0006355">
    <property type="term" value="P:regulation of DNA-templated transcription"/>
    <property type="evidence" value="ECO:0007669"/>
    <property type="project" value="InterPro"/>
</dbReference>
<dbReference type="SMART" id="SM00091">
    <property type="entry name" value="PAS"/>
    <property type="match status" value="1"/>
</dbReference>
<dbReference type="PROSITE" id="PS50112">
    <property type="entry name" value="PAS"/>
    <property type="match status" value="1"/>
</dbReference>
<dbReference type="CDD" id="cd00130">
    <property type="entry name" value="PAS"/>
    <property type="match status" value="1"/>
</dbReference>
<dbReference type="InterPro" id="IPR013767">
    <property type="entry name" value="PAS_fold"/>
</dbReference>
<dbReference type="InterPro" id="IPR035965">
    <property type="entry name" value="PAS-like_dom_sf"/>
</dbReference>
<protein>
    <submittedName>
        <fullName evidence="5">Uncharacterized protein</fullName>
    </submittedName>
</protein>
<dbReference type="SUPFAM" id="SSF141868">
    <property type="entry name" value="EAL domain-like"/>
    <property type="match status" value="1"/>
</dbReference>
<dbReference type="Gene3D" id="3.30.70.270">
    <property type="match status" value="1"/>
</dbReference>
<evidence type="ECO:0000313" key="6">
    <source>
        <dbReference type="Proteomes" id="UP000095342"/>
    </source>
</evidence>
<dbReference type="SMART" id="SM00052">
    <property type="entry name" value="EAL"/>
    <property type="match status" value="1"/>
</dbReference>
<dbReference type="PROSITE" id="PS50883">
    <property type="entry name" value="EAL"/>
    <property type="match status" value="1"/>
</dbReference>
<dbReference type="AlphaFoldDB" id="A0A1D8K633"/>
<proteinExistence type="predicted"/>
<dbReference type="InterPro" id="IPR000160">
    <property type="entry name" value="GGDEF_dom"/>
</dbReference>
<dbReference type="NCBIfam" id="TIGR00254">
    <property type="entry name" value="GGDEF"/>
    <property type="match status" value="1"/>
</dbReference>
<dbReference type="SMART" id="SM00267">
    <property type="entry name" value="GGDEF"/>
    <property type="match status" value="1"/>
</dbReference>
<feature type="transmembrane region" description="Helical" evidence="1">
    <location>
        <begin position="41"/>
        <end position="65"/>
    </location>
</feature>
<reference evidence="5 6" key="1">
    <citation type="submission" date="2016-09" db="EMBL/GenBank/DDBJ databases">
        <title>Acidihalobacter prosperus V6 (DSM14174).</title>
        <authorList>
            <person name="Khaleque H.N."/>
            <person name="Ramsay J.P."/>
            <person name="Murphy R.J.T."/>
            <person name="Kaksonen A.H."/>
            <person name="Boxall N.J."/>
            <person name="Watkin E.L.J."/>
        </authorList>
    </citation>
    <scope>NUCLEOTIDE SEQUENCE [LARGE SCALE GENOMIC DNA]</scope>
    <source>
        <strain evidence="5 6">V6</strain>
    </source>
</reference>
<dbReference type="PANTHER" id="PTHR44757">
    <property type="entry name" value="DIGUANYLATE CYCLASE DGCP"/>
    <property type="match status" value="1"/>
</dbReference>
<dbReference type="Pfam" id="PF00989">
    <property type="entry name" value="PAS"/>
    <property type="match status" value="1"/>
</dbReference>
<feature type="domain" description="GGDEF" evidence="4">
    <location>
        <begin position="422"/>
        <end position="555"/>
    </location>
</feature>
<dbReference type="NCBIfam" id="TIGR00229">
    <property type="entry name" value="sensory_box"/>
    <property type="match status" value="1"/>
</dbReference>
<dbReference type="Pfam" id="PF00563">
    <property type="entry name" value="EAL"/>
    <property type="match status" value="1"/>
</dbReference>
<dbReference type="Proteomes" id="UP000095342">
    <property type="component" value="Chromosome"/>
</dbReference>
<sequence length="828" mass="90811">MNPPVGVDTAPDVDSTTDVGQRVTADPAAMAAMAAGLPGSWLILFGFAAALIGAELIAPFVFITLTGYLPDAVYVTTAVATTLVGLPLLYFFVRLGVRARAEAARANQTERYLLRLTRYDRAISAINQLIARRTDLDTLWRDTCKLLVDEMRMGVACIGLWRPEAGELHVQAVSGDVPPGMAPGARLVGGWAVDLARRALDEPGAAKPSGSASAPPDAAFTLCRGREGVAVLMVRLPPSYLDDPRFLDLFEGIRHDIAYAMENAERDLSLELNRRAVQSSADAIVVLDRRWRIVSSNPAFDRISGSLPGALLGQRAYLLLPASRRRTTLRSMTRALQAHGRWRGETWLSVNDGEVRPLAGSVASVTGDASAEAYYVAVFQDVGEQRELERQVRHLAYHDALTGLANRHRVDEYLRGLFARGTRIGLLFIDIDHFKRINDAQGHSIGDRLLQAVARRLQGLAHHGELVARIGGDEFAVITYDTERGAVGSLGERLVEVLGSRPYAADGAEIRVTASVAATLFPDDGDCIEVLRQNVDRALRHAKTGGRNRCVVFEGWMRERAEQQLSIERDLRAALVAQDQLEMHYQPVLACDDGRLLGAEALIRWRHPTLGLLVADQFMPTAEAVGMMREVDNWVLDAVLRQIHEWERLGLETGWIAINLSAAHCSDQTYPARVASAIERSGLRNRARLSFEILENVLLDDSPAQHQVLAALRRHGHRLILDDWGRGYARLHYLSQVGVDAVKIDKSFVQQLPGDARSLAAVKTVLQLGRELGIDVIAEGVENAAQRDCLRELGCPGLQGYFVATVMHAGDLAEWLADAYPRSRDGVV</sequence>
<dbReference type="InterPro" id="IPR001633">
    <property type="entry name" value="EAL_dom"/>
</dbReference>
<dbReference type="PANTHER" id="PTHR44757:SF2">
    <property type="entry name" value="BIOFILM ARCHITECTURE MAINTENANCE PROTEIN MBAA"/>
    <property type="match status" value="1"/>
</dbReference>
<keyword evidence="1" id="KW-0812">Transmembrane</keyword>
<dbReference type="SUPFAM" id="SSF55781">
    <property type="entry name" value="GAF domain-like"/>
    <property type="match status" value="1"/>
</dbReference>
<name>A0A1D8K633_9GAMM</name>
<evidence type="ECO:0000313" key="5">
    <source>
        <dbReference type="EMBL" id="AOV16412.1"/>
    </source>
</evidence>
<keyword evidence="6" id="KW-1185">Reference proteome</keyword>
<organism evidence="5 6">
    <name type="scientific">Acidihalobacter aeolianus</name>
    <dbReference type="NCBI Taxonomy" id="2792603"/>
    <lineage>
        <taxon>Bacteria</taxon>
        <taxon>Pseudomonadati</taxon>
        <taxon>Pseudomonadota</taxon>
        <taxon>Gammaproteobacteria</taxon>
        <taxon>Chromatiales</taxon>
        <taxon>Ectothiorhodospiraceae</taxon>
        <taxon>Acidihalobacter</taxon>
    </lineage>
</organism>